<feature type="region of interest" description="Disordered" evidence="1">
    <location>
        <begin position="320"/>
        <end position="355"/>
    </location>
</feature>
<dbReference type="Proteomes" id="UP000801492">
    <property type="component" value="Unassembled WGS sequence"/>
</dbReference>
<feature type="compositionally biased region" description="Polar residues" evidence="1">
    <location>
        <begin position="320"/>
        <end position="337"/>
    </location>
</feature>
<evidence type="ECO:0000313" key="2">
    <source>
        <dbReference type="EMBL" id="KAF2887896.1"/>
    </source>
</evidence>
<reference evidence="2" key="1">
    <citation type="submission" date="2019-08" db="EMBL/GenBank/DDBJ databases">
        <title>The genome of the North American firefly Photinus pyralis.</title>
        <authorList>
            <consortium name="Photinus pyralis genome working group"/>
            <person name="Fallon T.R."/>
            <person name="Sander Lower S.E."/>
            <person name="Weng J.-K."/>
        </authorList>
    </citation>
    <scope>NUCLEOTIDE SEQUENCE</scope>
    <source>
        <strain evidence="2">TRF0915ILg1</strain>
        <tissue evidence="2">Whole body</tissue>
    </source>
</reference>
<evidence type="ECO:0000313" key="3">
    <source>
        <dbReference type="Proteomes" id="UP000801492"/>
    </source>
</evidence>
<dbReference type="AlphaFoldDB" id="A0A8K0G6Q2"/>
<organism evidence="2 3">
    <name type="scientific">Ignelater luminosus</name>
    <name type="common">Cucubano</name>
    <name type="synonym">Pyrophorus luminosus</name>
    <dbReference type="NCBI Taxonomy" id="2038154"/>
    <lineage>
        <taxon>Eukaryota</taxon>
        <taxon>Metazoa</taxon>
        <taxon>Ecdysozoa</taxon>
        <taxon>Arthropoda</taxon>
        <taxon>Hexapoda</taxon>
        <taxon>Insecta</taxon>
        <taxon>Pterygota</taxon>
        <taxon>Neoptera</taxon>
        <taxon>Endopterygota</taxon>
        <taxon>Coleoptera</taxon>
        <taxon>Polyphaga</taxon>
        <taxon>Elateriformia</taxon>
        <taxon>Elateroidea</taxon>
        <taxon>Elateridae</taxon>
        <taxon>Agrypninae</taxon>
        <taxon>Pyrophorini</taxon>
        <taxon>Ignelater</taxon>
    </lineage>
</organism>
<name>A0A8K0G6Q2_IGNLU</name>
<accession>A0A8K0G6Q2</accession>
<dbReference type="OrthoDB" id="6115549at2759"/>
<feature type="region of interest" description="Disordered" evidence="1">
    <location>
        <begin position="274"/>
        <end position="307"/>
    </location>
</feature>
<sequence>MNRGRLLVSLALKANNREDDNVEASASKSVGYRTYKTAELLNAAREVIESNKTIYRASKDNNVPWSILKRYLKTNPDIYQQNALIQKQGKPFVLTPELEQKLYHYLIKMQELGFGLTIAQVRTVTFNKWWWTHFRSRYNLTLRVSENLSSYRASCANSTLIAGFYSVLEKLYDKLNIDKQQSTSNIKSAFEKTGIYPFNCTNIPKEAVVPTQLTETSVEMYPLDNSSNSEVNSVTHLENSIIPPNDQNETSVTGPGQSSLILSKKIQEILTLMHTPKPNAKNRKRKSDPSAKHVTSPTYTENHMTGISSKVEKVTKNLFSNQKRGKQSHAQPKQISKATEAMCQPGPSGIKTKKVQRTEDDWQCGSCERLYSDDVRIKMVQDGYNVHFAKERFMKNANRRSQATLEFSCVIF</sequence>
<evidence type="ECO:0000256" key="1">
    <source>
        <dbReference type="SAM" id="MobiDB-lite"/>
    </source>
</evidence>
<feature type="non-terminal residue" evidence="2">
    <location>
        <position position="1"/>
    </location>
</feature>
<gene>
    <name evidence="2" type="ORF">ILUMI_18277</name>
</gene>
<comment type="caution">
    <text evidence="2">The sequence shown here is derived from an EMBL/GenBank/DDBJ whole genome shotgun (WGS) entry which is preliminary data.</text>
</comment>
<protein>
    <submittedName>
        <fullName evidence="2">Uncharacterized protein</fullName>
    </submittedName>
</protein>
<proteinExistence type="predicted"/>
<keyword evidence="3" id="KW-1185">Reference proteome</keyword>
<feature type="compositionally biased region" description="Polar residues" evidence="1">
    <location>
        <begin position="293"/>
        <end position="307"/>
    </location>
</feature>
<dbReference type="EMBL" id="VTPC01081196">
    <property type="protein sequence ID" value="KAF2887896.1"/>
    <property type="molecule type" value="Genomic_DNA"/>
</dbReference>